<feature type="region of interest" description="Disordered" evidence="1">
    <location>
        <begin position="345"/>
        <end position="368"/>
    </location>
</feature>
<sequence>MPEIANYDLDNSKRRLVTPQNLVELKLNQDTLFPILSSDAFRKRVRVDDEDIDVYPDGLSINETNFGVWEGPTATARGFNAFMNVGEPLIEERSDIIQPPADVLSMRAYENRSGATAREFSDTIEFTISNTLNWSLQGTADLTLTGTVHCEVQEQTTASLTESLSANTSMNVTVHNHKDNVGTQTDNKAEATATDTASTTASGYDMGYGQMAASLALGLHGQLSGSLTASWVSRSTVSGTISANSRVQTMATQRRQIRQYTYQLPVTFDGYVAVHYPQPVPMEAEPPQRDNQNSPEDVPSNYDHVIAIPIQKLQLHTEDRPYTAKGVAETVSTLSVDHVIFDEEAAPNRSEPFSDPNKHNLDPVPTGV</sequence>
<protein>
    <submittedName>
        <fullName evidence="2">Uncharacterized protein</fullName>
    </submittedName>
</protein>
<name>D6ZE50_SEGRD</name>
<evidence type="ECO:0000313" key="3">
    <source>
        <dbReference type="Proteomes" id="UP000002247"/>
    </source>
</evidence>
<dbReference type="EMBL" id="CP001958">
    <property type="protein sequence ID" value="ADG97330.1"/>
    <property type="molecule type" value="Genomic_DNA"/>
</dbReference>
<feature type="compositionally biased region" description="Low complexity" evidence="1">
    <location>
        <begin position="190"/>
        <end position="201"/>
    </location>
</feature>
<proteinExistence type="predicted"/>
<accession>D6ZE50</accession>
<gene>
    <name evidence="2" type="ordered locus">Srot_0851</name>
</gene>
<dbReference type="Proteomes" id="UP000002247">
    <property type="component" value="Chromosome"/>
</dbReference>
<organism evidence="2 3">
    <name type="scientific">Segniliparus rotundus (strain ATCC BAA-972 / CDC 1076 / CIP 108378 / DSM 44985 / JCM 13578)</name>
    <dbReference type="NCBI Taxonomy" id="640132"/>
    <lineage>
        <taxon>Bacteria</taxon>
        <taxon>Bacillati</taxon>
        <taxon>Actinomycetota</taxon>
        <taxon>Actinomycetes</taxon>
        <taxon>Mycobacteriales</taxon>
        <taxon>Segniliparaceae</taxon>
        <taxon>Segniliparus</taxon>
    </lineage>
</organism>
<evidence type="ECO:0000256" key="1">
    <source>
        <dbReference type="SAM" id="MobiDB-lite"/>
    </source>
</evidence>
<reference evidence="2 3" key="1">
    <citation type="journal article" date="2010" name="Stand. Genomic Sci.">
        <title>Complete genome sequence of Segniliparus rotundus type strain (CDC 1076).</title>
        <authorList>
            <person name="Sikorski J."/>
            <person name="Lapidus A."/>
            <person name="Copeland A."/>
            <person name="Misra M."/>
            <person name="Glavina Del Rio T."/>
            <person name="Nolan M."/>
            <person name="Lucas S."/>
            <person name="Chen F."/>
            <person name="Tice H."/>
            <person name="Cheng J.F."/>
            <person name="Jando M."/>
            <person name="Schneider S."/>
            <person name="Bruce D."/>
            <person name="Goodwin L."/>
            <person name="Pitluck S."/>
            <person name="Liolios K."/>
            <person name="Mikhailova N."/>
            <person name="Pati A."/>
            <person name="Ivanova N."/>
            <person name="Mavromatis K."/>
            <person name="Chen A."/>
            <person name="Palaniappan K."/>
            <person name="Chertkov O."/>
            <person name="Land M."/>
            <person name="Hauser L."/>
            <person name="Chang Y.J."/>
            <person name="Jeffries C.D."/>
            <person name="Brettin T."/>
            <person name="Detter J.C."/>
            <person name="Han C."/>
            <person name="Rohde M."/>
            <person name="Goker M."/>
            <person name="Bristow J."/>
            <person name="Eisen J.A."/>
            <person name="Markowitz V."/>
            <person name="Hugenholtz P."/>
            <person name="Kyrpides N.C."/>
            <person name="Klenk H.P."/>
        </authorList>
    </citation>
    <scope>NUCLEOTIDE SEQUENCE [LARGE SCALE GENOMIC DNA]</scope>
    <source>
        <strain evidence="3">ATCC BAA-972 / CDC 1076 / CIP 108378 / DSM 44985 / JCM 13578</strain>
    </source>
</reference>
<dbReference type="AlphaFoldDB" id="D6ZE50"/>
<feature type="region of interest" description="Disordered" evidence="1">
    <location>
        <begin position="178"/>
        <end position="201"/>
    </location>
</feature>
<dbReference type="RefSeq" id="WP_013137786.1">
    <property type="nucleotide sequence ID" value="NC_014168.1"/>
</dbReference>
<evidence type="ECO:0000313" key="2">
    <source>
        <dbReference type="EMBL" id="ADG97330.1"/>
    </source>
</evidence>
<dbReference type="eggNOG" id="COG1520">
    <property type="taxonomic scope" value="Bacteria"/>
</dbReference>
<dbReference type="OrthoDB" id="3413620at2"/>
<dbReference type="KEGG" id="srt:Srot_0851"/>
<dbReference type="HOGENOM" id="CLU_760580_0_0_11"/>
<feature type="region of interest" description="Disordered" evidence="1">
    <location>
        <begin position="280"/>
        <end position="300"/>
    </location>
</feature>
<keyword evidence="3" id="KW-1185">Reference proteome</keyword>